<accession>Q1N6F5</accession>
<proteinExistence type="predicted"/>
<dbReference type="HOGENOM" id="CLU_137943_1_0_6"/>
<dbReference type="AlphaFoldDB" id="Q1N6F5"/>
<evidence type="ECO:0000313" key="1">
    <source>
        <dbReference type="EMBL" id="EAT13637.1"/>
    </source>
</evidence>
<dbReference type="OrthoDB" id="6088965at2"/>
<dbReference type="STRING" id="207949.RED65_09604"/>
<evidence type="ECO:0008006" key="3">
    <source>
        <dbReference type="Google" id="ProtNLM"/>
    </source>
</evidence>
<dbReference type="EMBL" id="AAQH01000001">
    <property type="protein sequence ID" value="EAT13637.1"/>
    <property type="molecule type" value="Genomic_DNA"/>
</dbReference>
<comment type="caution">
    <text evidence="1">The sequence shown here is derived from an EMBL/GenBank/DDBJ whole genome shotgun (WGS) entry which is preliminary data.</text>
</comment>
<sequence length="134" mass="15724">MQAYNPRHHTLILLKDFEKTVKQGIPFNQEPLGEDEASFLDQLQRIVAGLEDNQSDVQFEGQTWLSRLFRNYPTIAPIMPREVLWYFGGEALHFMPDEEIEKFQKLEELVAEGHDYLETKIAIFNKKDDNTTEH</sequence>
<keyword evidence="2" id="KW-1185">Reference proteome</keyword>
<name>Q1N6F5_9GAMM</name>
<dbReference type="NCBIfam" id="NF041512">
    <property type="entry name" value="PA2817_fam"/>
    <property type="match status" value="1"/>
</dbReference>
<dbReference type="Proteomes" id="UP000004263">
    <property type="component" value="Unassembled WGS sequence"/>
</dbReference>
<protein>
    <recommendedName>
        <fullName evidence="3">Dehydrogenase</fullName>
    </recommendedName>
</protein>
<gene>
    <name evidence="1" type="ORF">RED65_09604</name>
</gene>
<organism evidence="1 2">
    <name type="scientific">Bermanella marisrubri</name>
    <dbReference type="NCBI Taxonomy" id="207949"/>
    <lineage>
        <taxon>Bacteria</taxon>
        <taxon>Pseudomonadati</taxon>
        <taxon>Pseudomonadota</taxon>
        <taxon>Gammaproteobacteria</taxon>
        <taxon>Oceanospirillales</taxon>
        <taxon>Oceanospirillaceae</taxon>
        <taxon>Bermanella</taxon>
    </lineage>
</organism>
<dbReference type="InterPro" id="IPR048156">
    <property type="entry name" value="PA2817-like"/>
</dbReference>
<evidence type="ECO:0000313" key="2">
    <source>
        <dbReference type="Proteomes" id="UP000004263"/>
    </source>
</evidence>
<reference evidence="1 2" key="1">
    <citation type="submission" date="2006-03" db="EMBL/GenBank/DDBJ databases">
        <authorList>
            <person name="Pinhassi J."/>
            <person name="Pedros-Alio C."/>
            <person name="Ferriera S."/>
            <person name="Johnson J."/>
            <person name="Kravitz S."/>
            <person name="Halpern A."/>
            <person name="Remington K."/>
            <person name="Beeson K."/>
            <person name="Tran B."/>
            <person name="Rogers Y.-H."/>
            <person name="Friedman R."/>
            <person name="Venter J.C."/>
        </authorList>
    </citation>
    <scope>NUCLEOTIDE SEQUENCE [LARGE SCALE GENOMIC DNA]</scope>
    <source>
        <strain evidence="1 2">RED65</strain>
    </source>
</reference>
<dbReference type="RefSeq" id="WP_007017058.1">
    <property type="nucleotide sequence ID" value="NZ_CH724113.1"/>
</dbReference>